<evidence type="ECO:0000256" key="4">
    <source>
        <dbReference type="PROSITE-ProRule" id="PRU00322"/>
    </source>
</evidence>
<protein>
    <recommendedName>
        <fullName evidence="6">RanBP2-type domain-containing protein</fullName>
    </recommendedName>
</protein>
<feature type="region of interest" description="Disordered" evidence="5">
    <location>
        <begin position="426"/>
        <end position="452"/>
    </location>
</feature>
<dbReference type="PROSITE" id="PS01358">
    <property type="entry name" value="ZF_RANBP2_1"/>
    <property type="match status" value="2"/>
</dbReference>
<sequence length="521" mass="55901">MSSLDNSPGGFDCDFTLSSNPPNPKSNIRSGDWICSSSACNAHNFGRNLSCIGCGTSRTATSSIPVSLSLLPNQHYAQPPSGLSPRFLSPPSSCSSVASSPRRHEHPPVSAPQTTASSPPLLTPSGRGFARGGFVRNVSEDPLVPCIMYWPDNEALPERGQIRPSAYTGSPHPPILNTGNRGPISHQPGDWICLKCNYLNWRRRKVCQTCFPYAEGNGDSISAAVQTERIALLTNVLQKHATESPVGFIPSPLASPFTSETSSLTSSPTTSMFSGDHRPPRMLSGVQHQQLRSQSMTPPLALNDRYAPSAGRTRLGASAGRRAQSHYNLHAQYSASRHSSDTIYQTSANAPVVDSSCRPRVSASAQSSPTARRRALGSPFLQETFHAPRPLLPSFLHEIADEPQEQDISLPSPLLSLANLSLDEMQHSSVAARPRSNRQTSGSSSTSSPMSNALELERIWSENTEFGPTGNMGSRLLGGEPTKALWSTGFGTIAHVGEQRRSPPTVGVIGPPGRSVRTNHF</sequence>
<dbReference type="OrthoDB" id="448399at2759"/>
<reference evidence="7 8" key="1">
    <citation type="journal article" date="2019" name="Nat. Ecol. Evol.">
        <title>Megaphylogeny resolves global patterns of mushroom evolution.</title>
        <authorList>
            <person name="Varga T."/>
            <person name="Krizsan K."/>
            <person name="Foldi C."/>
            <person name="Dima B."/>
            <person name="Sanchez-Garcia M."/>
            <person name="Sanchez-Ramirez S."/>
            <person name="Szollosi G.J."/>
            <person name="Szarkandi J.G."/>
            <person name="Papp V."/>
            <person name="Albert L."/>
            <person name="Andreopoulos W."/>
            <person name="Angelini C."/>
            <person name="Antonin V."/>
            <person name="Barry K.W."/>
            <person name="Bougher N.L."/>
            <person name="Buchanan P."/>
            <person name="Buyck B."/>
            <person name="Bense V."/>
            <person name="Catcheside P."/>
            <person name="Chovatia M."/>
            <person name="Cooper J."/>
            <person name="Damon W."/>
            <person name="Desjardin D."/>
            <person name="Finy P."/>
            <person name="Geml J."/>
            <person name="Haridas S."/>
            <person name="Hughes K."/>
            <person name="Justo A."/>
            <person name="Karasinski D."/>
            <person name="Kautmanova I."/>
            <person name="Kiss B."/>
            <person name="Kocsube S."/>
            <person name="Kotiranta H."/>
            <person name="LaButti K.M."/>
            <person name="Lechner B.E."/>
            <person name="Liimatainen K."/>
            <person name="Lipzen A."/>
            <person name="Lukacs Z."/>
            <person name="Mihaltcheva S."/>
            <person name="Morgado L.N."/>
            <person name="Niskanen T."/>
            <person name="Noordeloos M.E."/>
            <person name="Ohm R.A."/>
            <person name="Ortiz-Santana B."/>
            <person name="Ovrebo C."/>
            <person name="Racz N."/>
            <person name="Riley R."/>
            <person name="Savchenko A."/>
            <person name="Shiryaev A."/>
            <person name="Soop K."/>
            <person name="Spirin V."/>
            <person name="Szebenyi C."/>
            <person name="Tomsovsky M."/>
            <person name="Tulloss R.E."/>
            <person name="Uehling J."/>
            <person name="Grigoriev I.V."/>
            <person name="Vagvolgyi C."/>
            <person name="Papp T."/>
            <person name="Martin F.M."/>
            <person name="Miettinen O."/>
            <person name="Hibbett D.S."/>
            <person name="Nagy L.G."/>
        </authorList>
    </citation>
    <scope>NUCLEOTIDE SEQUENCE [LARGE SCALE GENOMIC DNA]</scope>
    <source>
        <strain evidence="7 8">CBS 309.79</strain>
    </source>
</reference>
<feature type="compositionally biased region" description="Polar residues" evidence="5">
    <location>
        <begin position="286"/>
        <end position="297"/>
    </location>
</feature>
<feature type="region of interest" description="Disordered" evidence="5">
    <location>
        <begin position="499"/>
        <end position="521"/>
    </location>
</feature>
<feature type="region of interest" description="Disordered" evidence="5">
    <location>
        <begin position="79"/>
        <end position="123"/>
    </location>
</feature>
<keyword evidence="8" id="KW-1185">Reference proteome</keyword>
<dbReference type="EMBL" id="ML178817">
    <property type="protein sequence ID" value="TFL05019.1"/>
    <property type="molecule type" value="Genomic_DNA"/>
</dbReference>
<feature type="domain" description="RanBP2-type" evidence="6">
    <location>
        <begin position="29"/>
        <end position="60"/>
    </location>
</feature>
<dbReference type="SMART" id="SM00547">
    <property type="entry name" value="ZnF_RBZ"/>
    <property type="match status" value="2"/>
</dbReference>
<dbReference type="InterPro" id="IPR036443">
    <property type="entry name" value="Znf_RanBP2_sf"/>
</dbReference>
<feature type="region of interest" description="Disordered" evidence="5">
    <location>
        <begin position="256"/>
        <end position="306"/>
    </location>
</feature>
<name>A0A5C3QXA6_9AGAR</name>
<evidence type="ECO:0000313" key="7">
    <source>
        <dbReference type="EMBL" id="TFL05019.1"/>
    </source>
</evidence>
<evidence type="ECO:0000256" key="5">
    <source>
        <dbReference type="SAM" id="MobiDB-lite"/>
    </source>
</evidence>
<feature type="region of interest" description="Disordered" evidence="5">
    <location>
        <begin position="354"/>
        <end position="373"/>
    </location>
</feature>
<organism evidence="7 8">
    <name type="scientific">Pterulicium gracile</name>
    <dbReference type="NCBI Taxonomy" id="1884261"/>
    <lineage>
        <taxon>Eukaryota</taxon>
        <taxon>Fungi</taxon>
        <taxon>Dikarya</taxon>
        <taxon>Basidiomycota</taxon>
        <taxon>Agaricomycotina</taxon>
        <taxon>Agaricomycetes</taxon>
        <taxon>Agaricomycetidae</taxon>
        <taxon>Agaricales</taxon>
        <taxon>Pleurotineae</taxon>
        <taxon>Pterulaceae</taxon>
        <taxon>Pterulicium</taxon>
    </lineage>
</organism>
<dbReference type="SUPFAM" id="SSF90209">
    <property type="entry name" value="Ran binding protein zinc finger-like"/>
    <property type="match status" value="2"/>
</dbReference>
<dbReference type="AlphaFoldDB" id="A0A5C3QXA6"/>
<dbReference type="Proteomes" id="UP000305067">
    <property type="component" value="Unassembled WGS sequence"/>
</dbReference>
<feature type="compositionally biased region" description="Low complexity" evidence="5">
    <location>
        <begin position="256"/>
        <end position="274"/>
    </location>
</feature>
<evidence type="ECO:0000313" key="8">
    <source>
        <dbReference type="Proteomes" id="UP000305067"/>
    </source>
</evidence>
<dbReference type="STRING" id="1884261.A0A5C3QXA6"/>
<evidence type="ECO:0000256" key="1">
    <source>
        <dbReference type="ARBA" id="ARBA00022723"/>
    </source>
</evidence>
<feature type="compositionally biased region" description="Polar residues" evidence="5">
    <location>
        <begin position="111"/>
        <end position="120"/>
    </location>
</feature>
<feature type="compositionally biased region" description="Low complexity" evidence="5">
    <location>
        <begin position="79"/>
        <end position="100"/>
    </location>
</feature>
<proteinExistence type="predicted"/>
<keyword evidence="3" id="KW-0862">Zinc</keyword>
<dbReference type="PROSITE" id="PS50199">
    <property type="entry name" value="ZF_RANBP2_2"/>
    <property type="match status" value="1"/>
</dbReference>
<keyword evidence="2 4" id="KW-0863">Zinc-finger</keyword>
<evidence type="ECO:0000256" key="2">
    <source>
        <dbReference type="ARBA" id="ARBA00022771"/>
    </source>
</evidence>
<accession>A0A5C3QXA6</accession>
<evidence type="ECO:0000256" key="3">
    <source>
        <dbReference type="ARBA" id="ARBA00022833"/>
    </source>
</evidence>
<dbReference type="PANTHER" id="PTHR23111:SF40">
    <property type="entry name" value="RNA-BINDING PROTEIN INVOLVED IN HETEROCHROMATIN ASSEMBLY-RELATED"/>
    <property type="match status" value="1"/>
</dbReference>
<dbReference type="GO" id="GO:0008270">
    <property type="term" value="F:zinc ion binding"/>
    <property type="evidence" value="ECO:0007669"/>
    <property type="project" value="UniProtKB-KW"/>
</dbReference>
<dbReference type="GO" id="GO:0003729">
    <property type="term" value="F:mRNA binding"/>
    <property type="evidence" value="ECO:0007669"/>
    <property type="project" value="TreeGrafter"/>
</dbReference>
<dbReference type="Gene3D" id="4.10.1060.10">
    <property type="entry name" value="Zinc finger, RanBP2-type"/>
    <property type="match status" value="2"/>
</dbReference>
<gene>
    <name evidence="7" type="ORF">BDV98DRAFT_281742</name>
</gene>
<keyword evidence="1" id="KW-0479">Metal-binding</keyword>
<feature type="compositionally biased region" description="Low complexity" evidence="5">
    <location>
        <begin position="437"/>
        <end position="452"/>
    </location>
</feature>
<dbReference type="InterPro" id="IPR001876">
    <property type="entry name" value="Znf_RanBP2"/>
</dbReference>
<evidence type="ECO:0000259" key="6">
    <source>
        <dbReference type="PROSITE" id="PS50199"/>
    </source>
</evidence>
<dbReference type="PANTHER" id="PTHR23111">
    <property type="entry name" value="ZINC FINGER PROTEIN"/>
    <property type="match status" value="1"/>
</dbReference>